<dbReference type="SMART" id="SM00226">
    <property type="entry name" value="LMWPc"/>
    <property type="match status" value="1"/>
</dbReference>
<dbReference type="EMBL" id="JACHFW010000014">
    <property type="protein sequence ID" value="MBB5265698.1"/>
    <property type="molecule type" value="Genomic_DNA"/>
</dbReference>
<dbReference type="Proteomes" id="UP000543642">
    <property type="component" value="Unassembled WGS sequence"/>
</dbReference>
<dbReference type="PANTHER" id="PTHR43428">
    <property type="entry name" value="ARSENATE REDUCTASE"/>
    <property type="match status" value="1"/>
</dbReference>
<dbReference type="SUPFAM" id="SSF52788">
    <property type="entry name" value="Phosphotyrosine protein phosphatases I"/>
    <property type="match status" value="1"/>
</dbReference>
<feature type="domain" description="Phosphotyrosine protein phosphatase I" evidence="2">
    <location>
        <begin position="230"/>
        <end position="355"/>
    </location>
</feature>
<gene>
    <name evidence="3" type="ORF">HNP82_002849</name>
</gene>
<dbReference type="InterPro" id="IPR036196">
    <property type="entry name" value="Ptyr_pPase_sf"/>
</dbReference>
<evidence type="ECO:0000313" key="4">
    <source>
        <dbReference type="Proteomes" id="UP000543642"/>
    </source>
</evidence>
<organism evidence="3 4">
    <name type="scientific">Catenibacillus scindens</name>
    <dbReference type="NCBI Taxonomy" id="673271"/>
    <lineage>
        <taxon>Bacteria</taxon>
        <taxon>Bacillati</taxon>
        <taxon>Bacillota</taxon>
        <taxon>Clostridia</taxon>
        <taxon>Lachnospirales</taxon>
        <taxon>Lachnospiraceae</taxon>
        <taxon>Catenibacillus</taxon>
    </lineage>
</organism>
<evidence type="ECO:0000256" key="1">
    <source>
        <dbReference type="ARBA" id="ARBA00022849"/>
    </source>
</evidence>
<dbReference type="GO" id="GO:0046685">
    <property type="term" value="P:response to arsenic-containing substance"/>
    <property type="evidence" value="ECO:0007669"/>
    <property type="project" value="UniProtKB-KW"/>
</dbReference>
<dbReference type="RefSeq" id="WP_408609663.1">
    <property type="nucleotide sequence ID" value="NZ_JACHFW010000014.1"/>
</dbReference>
<proteinExistence type="predicted"/>
<accession>A0A7W8HCY3</accession>
<dbReference type="AlphaFoldDB" id="A0A7W8HCY3"/>
<comment type="caution">
    <text evidence="3">The sequence shown here is derived from an EMBL/GenBank/DDBJ whole genome shotgun (WGS) entry which is preliminary data.</text>
</comment>
<dbReference type="Pfam" id="PF18978">
    <property type="entry name" value="DUF5714"/>
    <property type="match status" value="1"/>
</dbReference>
<dbReference type="InterPro" id="IPR043768">
    <property type="entry name" value="DUF5714"/>
</dbReference>
<keyword evidence="4" id="KW-1185">Reference proteome</keyword>
<evidence type="ECO:0000259" key="2">
    <source>
        <dbReference type="SMART" id="SM00226"/>
    </source>
</evidence>
<dbReference type="Pfam" id="PF01451">
    <property type="entry name" value="LMWPc"/>
    <property type="match status" value="1"/>
</dbReference>
<dbReference type="Gene3D" id="3.40.50.2300">
    <property type="match status" value="1"/>
</dbReference>
<sequence>MKEECLICKAPLEYLKEDIEMECELCHKKEKSKTRCVNGHYVCNECHMQGIDSLIGICMGETSKNPVIILNQMMSQPFCHMHGPEHHVMVGMALLTAYKNSGGDIDLGKALVEMNGRGKSVPGGACGFWGACGAGISTGMFLSIVTGSTPLGKDNFGLSHKMTAKALGAIGEIGGPRCCKRDSYLSILQAVDFVREKLRIAMEQPRICCSYSGQNNQCIGTRCPFCKKKKKIAFICVHNSCRSQIAEALGKKYLSDFCDCYSAGTETKPQINRDAVRLMKQEYGIDMERDQYSKLIQDIPEADLYVSMGCNVACPNIPGKQRVNWGLDDPTGKNDRFFLDVIRKIEKNIRQFREMEW</sequence>
<dbReference type="InterPro" id="IPR023485">
    <property type="entry name" value="Ptyr_pPase"/>
</dbReference>
<name>A0A7W8HCY3_9FIRM</name>
<evidence type="ECO:0000313" key="3">
    <source>
        <dbReference type="EMBL" id="MBB5265698.1"/>
    </source>
</evidence>
<reference evidence="3 4" key="1">
    <citation type="submission" date="2020-08" db="EMBL/GenBank/DDBJ databases">
        <title>Genomic Encyclopedia of Type Strains, Phase IV (KMG-IV): sequencing the most valuable type-strain genomes for metagenomic binning, comparative biology and taxonomic classification.</title>
        <authorList>
            <person name="Goeker M."/>
        </authorList>
    </citation>
    <scope>NUCLEOTIDE SEQUENCE [LARGE SCALE GENOMIC DNA]</scope>
    <source>
        <strain evidence="3 4">DSM 106146</strain>
    </source>
</reference>
<keyword evidence="1" id="KW-0059">Arsenical resistance</keyword>
<dbReference type="PANTHER" id="PTHR43428:SF1">
    <property type="entry name" value="ARSENATE REDUCTASE"/>
    <property type="match status" value="1"/>
</dbReference>
<protein>
    <submittedName>
        <fullName evidence="3">Protein-tyrosine-phosphatase</fullName>
    </submittedName>
</protein>